<evidence type="ECO:0000256" key="7">
    <source>
        <dbReference type="ARBA" id="ARBA00023180"/>
    </source>
</evidence>
<evidence type="ECO:0000256" key="5">
    <source>
        <dbReference type="ARBA" id="ARBA00022737"/>
    </source>
</evidence>
<keyword evidence="7" id="KW-0325">Glycoprotein</keyword>
<evidence type="ECO:0000313" key="10">
    <source>
        <dbReference type="EMBL" id="ESW03985.1"/>
    </source>
</evidence>
<proteinExistence type="inferred from homology"/>
<keyword evidence="3" id="KW-0433">Leucine-rich repeat</keyword>
<dbReference type="GO" id="GO:0005886">
    <property type="term" value="C:plasma membrane"/>
    <property type="evidence" value="ECO:0007669"/>
    <property type="project" value="UniProtKB-SubCell"/>
</dbReference>
<organism evidence="10 11">
    <name type="scientific">Phaseolus vulgaris</name>
    <name type="common">Kidney bean</name>
    <name type="synonym">French bean</name>
    <dbReference type="NCBI Taxonomy" id="3885"/>
    <lineage>
        <taxon>Eukaryota</taxon>
        <taxon>Viridiplantae</taxon>
        <taxon>Streptophyta</taxon>
        <taxon>Embryophyta</taxon>
        <taxon>Tracheophyta</taxon>
        <taxon>Spermatophyta</taxon>
        <taxon>Magnoliopsida</taxon>
        <taxon>eudicotyledons</taxon>
        <taxon>Gunneridae</taxon>
        <taxon>Pentapetalae</taxon>
        <taxon>rosids</taxon>
        <taxon>fabids</taxon>
        <taxon>Fabales</taxon>
        <taxon>Fabaceae</taxon>
        <taxon>Papilionoideae</taxon>
        <taxon>50 kb inversion clade</taxon>
        <taxon>NPAAA clade</taxon>
        <taxon>indigoferoid/millettioid clade</taxon>
        <taxon>Phaseoleae</taxon>
        <taxon>Phaseolus</taxon>
    </lineage>
</organism>
<dbReference type="InterPro" id="IPR001611">
    <property type="entry name" value="Leu-rich_rpt"/>
</dbReference>
<evidence type="ECO:0000256" key="4">
    <source>
        <dbReference type="ARBA" id="ARBA00022729"/>
    </source>
</evidence>
<dbReference type="PANTHER" id="PTHR48059:SF30">
    <property type="entry name" value="OS06G0587000 PROTEIN"/>
    <property type="match status" value="1"/>
</dbReference>
<dbReference type="FunFam" id="3.80.10.10:FF:000383">
    <property type="entry name" value="Leucine-rich repeat receptor protein kinase EMS1"/>
    <property type="match status" value="1"/>
</dbReference>
<evidence type="ECO:0000256" key="3">
    <source>
        <dbReference type="ARBA" id="ARBA00022614"/>
    </source>
</evidence>
<dbReference type="Gramene" id="ESW03985">
    <property type="protein sequence ID" value="ESW03985"/>
    <property type="gene ID" value="PHAVU_011G057600g"/>
</dbReference>
<dbReference type="EMBL" id="CM002298">
    <property type="protein sequence ID" value="ESW03985.1"/>
    <property type="molecule type" value="Genomic_DNA"/>
</dbReference>
<dbReference type="AlphaFoldDB" id="V7AFD4"/>
<comment type="subcellular location">
    <subcellularLocation>
        <location evidence="1">Cell membrane</location>
    </subcellularLocation>
</comment>
<dbReference type="FunFam" id="3.80.10.10:FF:000041">
    <property type="entry name" value="LRR receptor-like serine/threonine-protein kinase ERECTA"/>
    <property type="match status" value="1"/>
</dbReference>
<keyword evidence="6" id="KW-0472">Membrane</keyword>
<dbReference type="eggNOG" id="KOG0017">
    <property type="taxonomic scope" value="Eukaryota"/>
</dbReference>
<gene>
    <name evidence="10" type="ORF">PHAVU_011G057600g</name>
</gene>
<keyword evidence="5" id="KW-0677">Repeat</keyword>
<evidence type="ECO:0000313" key="11">
    <source>
        <dbReference type="Proteomes" id="UP000000226"/>
    </source>
</evidence>
<dbReference type="Gene3D" id="3.80.10.10">
    <property type="entry name" value="Ribonuclease Inhibitor"/>
    <property type="match status" value="3"/>
</dbReference>
<evidence type="ECO:0000256" key="6">
    <source>
        <dbReference type="ARBA" id="ARBA00023136"/>
    </source>
</evidence>
<accession>V7AFD4</accession>
<dbReference type="Proteomes" id="UP000000226">
    <property type="component" value="Chromosome 11"/>
</dbReference>
<feature type="domain" description="Leucine-rich repeat-containing N-terminal plant-type" evidence="9">
    <location>
        <begin position="187"/>
        <end position="226"/>
    </location>
</feature>
<dbReference type="Pfam" id="PF08263">
    <property type="entry name" value="LRRNT_2"/>
    <property type="match status" value="1"/>
</dbReference>
<dbReference type="Pfam" id="PF00560">
    <property type="entry name" value="LRR_1"/>
    <property type="match status" value="5"/>
</dbReference>
<dbReference type="eggNOG" id="KOG0619">
    <property type="taxonomic scope" value="Eukaryota"/>
</dbReference>
<dbReference type="InterPro" id="IPR032675">
    <property type="entry name" value="LRR_dom_sf"/>
</dbReference>
<dbReference type="OMA" id="GVTITDW"/>
<keyword evidence="11" id="KW-1185">Reference proteome</keyword>
<dbReference type="STRING" id="3885.V7AFD4"/>
<evidence type="ECO:0000256" key="2">
    <source>
        <dbReference type="ARBA" id="ARBA00022475"/>
    </source>
</evidence>
<dbReference type="OrthoDB" id="676979at2759"/>
<evidence type="ECO:0000256" key="8">
    <source>
        <dbReference type="ARBA" id="ARBA00038043"/>
    </source>
</evidence>
<dbReference type="SUPFAM" id="SSF52058">
    <property type="entry name" value="L domain-like"/>
    <property type="match status" value="1"/>
</dbReference>
<protein>
    <recommendedName>
        <fullName evidence="9">Leucine-rich repeat-containing N-terminal plant-type domain-containing protein</fullName>
    </recommendedName>
</protein>
<comment type="similarity">
    <text evidence="8">Belongs to the polygalacturonase-inhibiting protein family.</text>
</comment>
<dbReference type="InterPro" id="IPR013210">
    <property type="entry name" value="LRR_N_plant-typ"/>
</dbReference>
<dbReference type="InterPro" id="IPR051848">
    <property type="entry name" value="PGIP"/>
</dbReference>
<dbReference type="PANTHER" id="PTHR48059">
    <property type="entry name" value="POLYGALACTURONASE INHIBITOR 1"/>
    <property type="match status" value="1"/>
</dbReference>
<evidence type="ECO:0000256" key="1">
    <source>
        <dbReference type="ARBA" id="ARBA00004236"/>
    </source>
</evidence>
<sequence>MIGKALICWSSKKQDVVALSSCEAEYVAASYAACQAMWIKMLLEEMRICDSTKVKLLIDNKSAIDLAKHPVSHGRSKHIERRYHFLREQVNEDKLDVEHCRTEVQLADILTKPLKRVRFEELKELMGMESLDNFDISEVHDSHACTSPISRFSLSLLSKTTMAVLWFTPLTLLLLLSLSSAVHSCPPSDLAVLLDFKSALHESHDGIFKSWTGADCCNNWRGISCDRNSRRVAEISLRAGPVYTTFEKPYRPEYISGYISPQICKLTYLSSLIITDWQGISGEIPPCISTLSFLRIIDLTGNRISGTLPADIGKLLHLTLLSGADNLIAGEIPVTLTRLTSLMHLDLRNNKISGPIPLNVGQLQMLSRALLSGNQISGPIPASICHIYRLVDLDLSNNHLSGPIPEDLGRMAVLSTLKLDSNRLSGSIPASLLGSGISELNLSHNMLEGTIPDAFGGSCYFTLLDLSYNNLKGPIPKSMSSASYIGYVDFSHNHLCGPIPSAYGNTDASSFAYNDCLCGKPLKAC</sequence>
<keyword evidence="4" id="KW-0732">Signal</keyword>
<dbReference type="CDD" id="cd09272">
    <property type="entry name" value="RNase_HI_RT_Ty1"/>
    <property type="match status" value="1"/>
</dbReference>
<keyword evidence="2" id="KW-1003">Cell membrane</keyword>
<evidence type="ECO:0000259" key="9">
    <source>
        <dbReference type="Pfam" id="PF08263"/>
    </source>
</evidence>
<reference evidence="11" key="1">
    <citation type="journal article" date="2014" name="Nat. Genet.">
        <title>A reference genome for common bean and genome-wide analysis of dual domestications.</title>
        <authorList>
            <person name="Schmutz J."/>
            <person name="McClean P.E."/>
            <person name="Mamidi S."/>
            <person name="Wu G.A."/>
            <person name="Cannon S.B."/>
            <person name="Grimwood J."/>
            <person name="Jenkins J."/>
            <person name="Shu S."/>
            <person name="Song Q."/>
            <person name="Chavarro C."/>
            <person name="Torres-Torres M."/>
            <person name="Geffroy V."/>
            <person name="Moghaddam S.M."/>
            <person name="Gao D."/>
            <person name="Abernathy B."/>
            <person name="Barry K."/>
            <person name="Blair M."/>
            <person name="Brick M.A."/>
            <person name="Chovatia M."/>
            <person name="Gepts P."/>
            <person name="Goodstein D.M."/>
            <person name="Gonzales M."/>
            <person name="Hellsten U."/>
            <person name="Hyten D.L."/>
            <person name="Jia G."/>
            <person name="Kelly J.D."/>
            <person name="Kudrna D."/>
            <person name="Lee R."/>
            <person name="Richard M.M."/>
            <person name="Miklas P.N."/>
            <person name="Osorno J.M."/>
            <person name="Rodrigues J."/>
            <person name="Thareau V."/>
            <person name="Urrea C.A."/>
            <person name="Wang M."/>
            <person name="Yu Y."/>
            <person name="Zhang M."/>
            <person name="Wing R.A."/>
            <person name="Cregan P.B."/>
            <person name="Rokhsar D.S."/>
            <person name="Jackson S.A."/>
        </authorList>
    </citation>
    <scope>NUCLEOTIDE SEQUENCE [LARGE SCALE GENOMIC DNA]</scope>
    <source>
        <strain evidence="11">cv. G19833</strain>
    </source>
</reference>
<name>V7AFD4_PHAVU</name>